<gene>
    <name evidence="2" type="ORF">Mal52_03280</name>
</gene>
<dbReference type="Proteomes" id="UP000319383">
    <property type="component" value="Chromosome"/>
</dbReference>
<keyword evidence="1" id="KW-0175">Coiled coil</keyword>
<evidence type="ECO:0000313" key="3">
    <source>
        <dbReference type="Proteomes" id="UP000319383"/>
    </source>
</evidence>
<proteinExistence type="predicted"/>
<organism evidence="2 3">
    <name type="scientific">Symmachiella dynata</name>
    <dbReference type="NCBI Taxonomy" id="2527995"/>
    <lineage>
        <taxon>Bacteria</taxon>
        <taxon>Pseudomonadati</taxon>
        <taxon>Planctomycetota</taxon>
        <taxon>Planctomycetia</taxon>
        <taxon>Planctomycetales</taxon>
        <taxon>Planctomycetaceae</taxon>
        <taxon>Symmachiella</taxon>
    </lineage>
</organism>
<evidence type="ECO:0000256" key="1">
    <source>
        <dbReference type="SAM" id="Coils"/>
    </source>
</evidence>
<dbReference type="EMBL" id="CP036276">
    <property type="protein sequence ID" value="QDU41874.1"/>
    <property type="molecule type" value="Genomic_DNA"/>
</dbReference>
<dbReference type="AlphaFoldDB" id="A0A517ZHC5"/>
<protein>
    <submittedName>
        <fullName evidence="2">Zinc ribbon domain protein</fullName>
    </submittedName>
</protein>
<evidence type="ECO:0000313" key="2">
    <source>
        <dbReference type="EMBL" id="QDU41874.1"/>
    </source>
</evidence>
<keyword evidence="3" id="KW-1185">Reference proteome</keyword>
<feature type="coiled-coil region" evidence="1">
    <location>
        <begin position="118"/>
        <end position="170"/>
    </location>
</feature>
<accession>A0A517ZHC5</accession>
<dbReference type="RefSeq" id="WP_145373862.1">
    <property type="nucleotide sequence ID" value="NZ_CP036276.1"/>
</dbReference>
<name>A0A517ZHC5_9PLAN</name>
<reference evidence="2 3" key="1">
    <citation type="submission" date="2019-02" db="EMBL/GenBank/DDBJ databases">
        <title>Deep-cultivation of Planctomycetes and their phenomic and genomic characterization uncovers novel biology.</title>
        <authorList>
            <person name="Wiegand S."/>
            <person name="Jogler M."/>
            <person name="Boedeker C."/>
            <person name="Pinto D."/>
            <person name="Vollmers J."/>
            <person name="Rivas-Marin E."/>
            <person name="Kohn T."/>
            <person name="Peeters S.H."/>
            <person name="Heuer A."/>
            <person name="Rast P."/>
            <person name="Oberbeckmann S."/>
            <person name="Bunk B."/>
            <person name="Jeske O."/>
            <person name="Meyerdierks A."/>
            <person name="Storesund J.E."/>
            <person name="Kallscheuer N."/>
            <person name="Luecker S."/>
            <person name="Lage O.M."/>
            <person name="Pohl T."/>
            <person name="Merkel B.J."/>
            <person name="Hornburger P."/>
            <person name="Mueller R.-W."/>
            <person name="Bruemmer F."/>
            <person name="Labrenz M."/>
            <person name="Spormann A.M."/>
            <person name="Op den Camp H."/>
            <person name="Overmann J."/>
            <person name="Amann R."/>
            <person name="Jetten M.S.M."/>
            <person name="Mascher T."/>
            <person name="Medema M.H."/>
            <person name="Devos D.P."/>
            <person name="Kaster A.-K."/>
            <person name="Ovreas L."/>
            <person name="Rohde M."/>
            <person name="Galperin M.Y."/>
            <person name="Jogler C."/>
        </authorList>
    </citation>
    <scope>NUCLEOTIDE SEQUENCE [LARGE SCALE GENOMIC DNA]</scope>
    <source>
        <strain evidence="2 3">Mal52</strain>
    </source>
</reference>
<dbReference type="Gene3D" id="1.10.287.1490">
    <property type="match status" value="1"/>
</dbReference>
<sequence>MAATTHSLSELHQLHLKLENAQSQLDRGPKQIQARQRFVETKKEEAAEVHAKFQKLKMDADSRSLQLKTNEARIESLRGKLNAAASNKEFNIIKEQIEADEVANSVLEDEILEALEKVDSTSTEVGQAEQAVKDAEAETARISQQVTESKAGLEAECERLQAAIKVAETSIPPKVGEQYRRLVQAHGASAMAAVTDSVCSNCFVGITAQMLVQLNTHQVIFCKTCGRMLYIDDSA</sequence>
<dbReference type="KEGG" id="sdyn:Mal52_03280"/>